<evidence type="ECO:0000256" key="1">
    <source>
        <dbReference type="SAM" id="MobiDB-lite"/>
    </source>
</evidence>
<accession>A0A512IGL2</accession>
<evidence type="ECO:0000313" key="2">
    <source>
        <dbReference type="EMBL" id="GEO96807.1"/>
    </source>
</evidence>
<feature type="compositionally biased region" description="Basic and acidic residues" evidence="1">
    <location>
        <begin position="75"/>
        <end position="86"/>
    </location>
</feature>
<evidence type="ECO:0000313" key="3">
    <source>
        <dbReference type="Proteomes" id="UP000321103"/>
    </source>
</evidence>
<dbReference type="AlphaFoldDB" id="A0A512IGL2"/>
<dbReference type="RefSeq" id="WP_186815679.1">
    <property type="nucleotide sequence ID" value="NZ_BJZS01000098.1"/>
</dbReference>
<keyword evidence="3" id="KW-1185">Reference proteome</keyword>
<dbReference type="Proteomes" id="UP000321103">
    <property type="component" value="Unassembled WGS sequence"/>
</dbReference>
<sequence>MCATLLRIGVLRSPAVRGADRDRTGARKAVPRWGAGAGLFRDRAIRVHNLIHRGPRERTDAPVQWGPRSIADHPGTGRDGLKERASMESNESNECTECDYGTVARYRVTATQEIVQFCDECEALWDAEEDRTSPSVTTIEQFLTVRGLPLLRSGLVPLL</sequence>
<reference evidence="2 3" key="1">
    <citation type="submission" date="2019-07" db="EMBL/GenBank/DDBJ databases">
        <title>Whole genome shotgun sequence of Kocuria turfanensis NBRC 107627.</title>
        <authorList>
            <person name="Hosoyama A."/>
            <person name="Uohara A."/>
            <person name="Ohji S."/>
            <person name="Ichikawa N."/>
        </authorList>
    </citation>
    <scope>NUCLEOTIDE SEQUENCE [LARGE SCALE GENOMIC DNA]</scope>
    <source>
        <strain evidence="2 3">NBRC 107627</strain>
    </source>
</reference>
<dbReference type="EMBL" id="BJZS01000098">
    <property type="protein sequence ID" value="GEO96807.1"/>
    <property type="molecule type" value="Genomic_DNA"/>
</dbReference>
<name>A0A512IGL2_9MICC</name>
<comment type="caution">
    <text evidence="2">The sequence shown here is derived from an EMBL/GenBank/DDBJ whole genome shotgun (WGS) entry which is preliminary data.</text>
</comment>
<gene>
    <name evidence="2" type="ORF">KTU01_29300</name>
</gene>
<protein>
    <submittedName>
        <fullName evidence="2">Uncharacterized protein</fullName>
    </submittedName>
</protein>
<organism evidence="2 3">
    <name type="scientific">Kocuria turfanensis</name>
    <dbReference type="NCBI Taxonomy" id="388357"/>
    <lineage>
        <taxon>Bacteria</taxon>
        <taxon>Bacillati</taxon>
        <taxon>Actinomycetota</taxon>
        <taxon>Actinomycetes</taxon>
        <taxon>Micrococcales</taxon>
        <taxon>Micrococcaceae</taxon>
        <taxon>Kocuria</taxon>
    </lineage>
</organism>
<proteinExistence type="predicted"/>
<feature type="region of interest" description="Disordered" evidence="1">
    <location>
        <begin position="58"/>
        <end position="88"/>
    </location>
</feature>